<protein>
    <submittedName>
        <fullName evidence="6">Toluene transporter subunit: ATP-binding component of ABC superfamily</fullName>
    </submittedName>
</protein>
<organism evidence="6 7">
    <name type="scientific">Sterolibacterium denitrificans</name>
    <dbReference type="NCBI Taxonomy" id="157592"/>
    <lineage>
        <taxon>Bacteria</taxon>
        <taxon>Pseudomonadati</taxon>
        <taxon>Pseudomonadota</taxon>
        <taxon>Betaproteobacteria</taxon>
        <taxon>Nitrosomonadales</taxon>
        <taxon>Sterolibacteriaceae</taxon>
        <taxon>Sterolibacterium</taxon>
    </lineage>
</organism>
<reference evidence="6" key="1">
    <citation type="submission" date="2017-03" db="EMBL/GenBank/DDBJ databases">
        <authorList>
            <consortium name="AG Boll"/>
        </authorList>
    </citation>
    <scope>NUCLEOTIDE SEQUENCE [LARGE SCALE GENOMIC DNA]</scope>
    <source>
        <strain evidence="6">Chol</strain>
    </source>
</reference>
<dbReference type="InterPro" id="IPR003593">
    <property type="entry name" value="AAA+_ATPase"/>
</dbReference>
<gene>
    <name evidence="6" type="primary">yrbF</name>
    <name evidence="6" type="ORF">SDENCHOL_10396</name>
</gene>
<keyword evidence="7" id="KW-1185">Reference proteome</keyword>
<evidence type="ECO:0000256" key="3">
    <source>
        <dbReference type="ARBA" id="ARBA00022741"/>
    </source>
</evidence>
<proteinExistence type="predicted"/>
<dbReference type="PANTHER" id="PTHR43023:SF6">
    <property type="entry name" value="INTERMEMBRANE PHOSPHOLIPID TRANSPORT SYSTEM ATP-BINDING PROTEIN MLAF"/>
    <property type="match status" value="1"/>
</dbReference>
<evidence type="ECO:0000313" key="7">
    <source>
        <dbReference type="Proteomes" id="UP000242886"/>
    </source>
</evidence>
<name>A0A7Z7HPF2_9PROT</name>
<dbReference type="CDD" id="cd03261">
    <property type="entry name" value="ABC_Org_Solvent_Resistant"/>
    <property type="match status" value="1"/>
</dbReference>
<dbReference type="InterPro" id="IPR017871">
    <property type="entry name" value="ABC_transporter-like_CS"/>
</dbReference>
<evidence type="ECO:0000313" key="6">
    <source>
        <dbReference type="EMBL" id="SMB21792.1"/>
    </source>
</evidence>
<dbReference type="RefSeq" id="WP_231912889.1">
    <property type="nucleotide sequence ID" value="NZ_LT837803.1"/>
</dbReference>
<dbReference type="SMART" id="SM00382">
    <property type="entry name" value="AAA"/>
    <property type="match status" value="1"/>
</dbReference>
<evidence type="ECO:0000256" key="4">
    <source>
        <dbReference type="ARBA" id="ARBA00022840"/>
    </source>
</evidence>
<keyword evidence="1" id="KW-0813">Transport</keyword>
<evidence type="ECO:0000259" key="5">
    <source>
        <dbReference type="PROSITE" id="PS50893"/>
    </source>
</evidence>
<keyword evidence="2" id="KW-1003">Cell membrane</keyword>
<dbReference type="Gene3D" id="3.40.50.300">
    <property type="entry name" value="P-loop containing nucleotide triphosphate hydrolases"/>
    <property type="match status" value="1"/>
</dbReference>
<dbReference type="GO" id="GO:0005524">
    <property type="term" value="F:ATP binding"/>
    <property type="evidence" value="ECO:0007669"/>
    <property type="project" value="UniProtKB-KW"/>
</dbReference>
<sequence length="272" mass="29442">MPMSIPSSAENFVELRDVHFAYGERRILRGIDLRIPRGKIVAILGVSGSGKTTLLRLMGGQLRPAQGSVKVAGSEVPQLDNAGLYALRRDMGMMFQMGGLYSDMSVFDNIAFPMRELTDLSEEIIHDLVLMKLHAVGLRGAAGMMTGELSGGMARRVALARATALDPQLIMYDEPFAGLDPISLNVIANLIRTLNDALGVTSIVVTYDMSESLKVVDYAYFIHDGVVVAEGVAAEMFDSDNPFVHQFVHARPDGPVAFHYPGQPYAGDLGLA</sequence>
<dbReference type="PANTHER" id="PTHR43023">
    <property type="entry name" value="PROTEIN TRIGALACTOSYLDIACYLGLYCEROL 3, CHLOROPLASTIC"/>
    <property type="match status" value="1"/>
</dbReference>
<dbReference type="InterPro" id="IPR027417">
    <property type="entry name" value="P-loop_NTPase"/>
</dbReference>
<dbReference type="SUPFAM" id="SSF52540">
    <property type="entry name" value="P-loop containing nucleoside triphosphate hydrolases"/>
    <property type="match status" value="1"/>
</dbReference>
<dbReference type="InterPro" id="IPR003439">
    <property type="entry name" value="ABC_transporter-like_ATP-bd"/>
</dbReference>
<feature type="domain" description="ABC transporter" evidence="5">
    <location>
        <begin position="13"/>
        <end position="249"/>
    </location>
</feature>
<accession>A0A7Z7HPF2</accession>
<keyword evidence="3" id="KW-0547">Nucleotide-binding</keyword>
<dbReference type="GO" id="GO:0016887">
    <property type="term" value="F:ATP hydrolysis activity"/>
    <property type="evidence" value="ECO:0007669"/>
    <property type="project" value="InterPro"/>
</dbReference>
<dbReference type="Pfam" id="PF00005">
    <property type="entry name" value="ABC_tran"/>
    <property type="match status" value="1"/>
</dbReference>
<dbReference type="AlphaFoldDB" id="A0A7Z7HPF2"/>
<dbReference type="PROSITE" id="PS00211">
    <property type="entry name" value="ABC_TRANSPORTER_1"/>
    <property type="match status" value="1"/>
</dbReference>
<keyword evidence="4 6" id="KW-0067">ATP-binding</keyword>
<evidence type="ECO:0000256" key="2">
    <source>
        <dbReference type="ARBA" id="ARBA00022475"/>
    </source>
</evidence>
<dbReference type="PROSITE" id="PS50893">
    <property type="entry name" value="ABC_TRANSPORTER_2"/>
    <property type="match status" value="1"/>
</dbReference>
<keyword evidence="2" id="KW-0472">Membrane</keyword>
<evidence type="ECO:0000256" key="1">
    <source>
        <dbReference type="ARBA" id="ARBA00022448"/>
    </source>
</evidence>
<dbReference type="Proteomes" id="UP000242886">
    <property type="component" value="Chromosome SDENCHOL"/>
</dbReference>
<dbReference type="EMBL" id="LT837803">
    <property type="protein sequence ID" value="SMB21792.1"/>
    <property type="molecule type" value="Genomic_DNA"/>
</dbReference>